<dbReference type="SUPFAM" id="SSF53474">
    <property type="entry name" value="alpha/beta-Hydrolases"/>
    <property type="match status" value="1"/>
</dbReference>
<comment type="caution">
    <text evidence="2">The sequence shown here is derived from an EMBL/GenBank/DDBJ whole genome shotgun (WGS) entry which is preliminary data.</text>
</comment>
<gene>
    <name evidence="2" type="ORF">H9649_03355</name>
</gene>
<dbReference type="EMBL" id="JACSQN010000002">
    <property type="protein sequence ID" value="MBD7983609.1"/>
    <property type="molecule type" value="Genomic_DNA"/>
</dbReference>
<name>A0ABR8U7Z1_9BACL</name>
<dbReference type="PANTHER" id="PTHR11614">
    <property type="entry name" value="PHOSPHOLIPASE-RELATED"/>
    <property type="match status" value="1"/>
</dbReference>
<dbReference type="InterPro" id="IPR022742">
    <property type="entry name" value="Hydrolase_4"/>
</dbReference>
<accession>A0ABR8U7Z1</accession>
<protein>
    <submittedName>
        <fullName evidence="2">Lysophospholipase</fullName>
    </submittedName>
</protein>
<dbReference type="InterPro" id="IPR029058">
    <property type="entry name" value="AB_hydrolase_fold"/>
</dbReference>
<dbReference type="Gene3D" id="3.40.50.1820">
    <property type="entry name" value="alpha/beta hydrolase"/>
    <property type="match status" value="1"/>
</dbReference>
<keyword evidence="3" id="KW-1185">Reference proteome</keyword>
<sequence>MNEKELKMSDGFHIHTISSAPLVKPKAHIHLLHGMAEHIGRYREFIDFLVKEGFSVSGHDHRGHGETAKLNGKLGHFGDNTGFDRIVEDAQEVIHFYKEKFGATKFIVIGHSMGSFIARRYAQMFGNELDALVCIGTAGDPGVTGTGGTVVAQLRGRLTQFDEPDQIINALVFGGFNKSVVNAKTPFDWLATDEKTVEKYMVDPFCGFIPTTDFFIDLFEGLKNIHDTKNMQHIPKELPVLFLSGIKDPVGNKGKGVWQVANQFVNEGISNVTVMLYEDKRHEMLQETNRKDVFEFIKDWIVKR</sequence>
<dbReference type="Proteomes" id="UP000626786">
    <property type="component" value="Unassembled WGS sequence"/>
</dbReference>
<dbReference type="RefSeq" id="WP_191693298.1">
    <property type="nucleotide sequence ID" value="NZ_JACSQN010000002.1"/>
</dbReference>
<evidence type="ECO:0000313" key="3">
    <source>
        <dbReference type="Proteomes" id="UP000626786"/>
    </source>
</evidence>
<feature type="domain" description="Serine aminopeptidase S33" evidence="1">
    <location>
        <begin position="24"/>
        <end position="289"/>
    </location>
</feature>
<evidence type="ECO:0000313" key="2">
    <source>
        <dbReference type="EMBL" id="MBD7983609.1"/>
    </source>
</evidence>
<dbReference type="InterPro" id="IPR051044">
    <property type="entry name" value="MAG_DAG_Lipase"/>
</dbReference>
<evidence type="ECO:0000259" key="1">
    <source>
        <dbReference type="Pfam" id="PF12146"/>
    </source>
</evidence>
<proteinExistence type="predicted"/>
<organism evidence="2 3">
    <name type="scientific">Sporosarcina quadrami</name>
    <dbReference type="NCBI Taxonomy" id="2762234"/>
    <lineage>
        <taxon>Bacteria</taxon>
        <taxon>Bacillati</taxon>
        <taxon>Bacillota</taxon>
        <taxon>Bacilli</taxon>
        <taxon>Bacillales</taxon>
        <taxon>Caryophanaceae</taxon>
        <taxon>Sporosarcina</taxon>
    </lineage>
</organism>
<dbReference type="Pfam" id="PF12146">
    <property type="entry name" value="Hydrolase_4"/>
    <property type="match status" value="1"/>
</dbReference>
<reference evidence="2 3" key="1">
    <citation type="submission" date="2020-08" db="EMBL/GenBank/DDBJ databases">
        <title>A Genomic Blueprint of the Chicken Gut Microbiome.</title>
        <authorList>
            <person name="Gilroy R."/>
            <person name="Ravi A."/>
            <person name="Getino M."/>
            <person name="Pursley I."/>
            <person name="Horton D.L."/>
            <person name="Alikhan N.-F."/>
            <person name="Baker D."/>
            <person name="Gharbi K."/>
            <person name="Hall N."/>
            <person name="Watson M."/>
            <person name="Adriaenssens E.M."/>
            <person name="Foster-Nyarko E."/>
            <person name="Jarju S."/>
            <person name="Secka A."/>
            <person name="Antonio M."/>
            <person name="Oren A."/>
            <person name="Chaudhuri R."/>
            <person name="La Ragione R.M."/>
            <person name="Hildebrand F."/>
            <person name="Pallen M.J."/>
        </authorList>
    </citation>
    <scope>NUCLEOTIDE SEQUENCE [LARGE SCALE GENOMIC DNA]</scope>
    <source>
        <strain evidence="2 3">Sa2YVA2</strain>
    </source>
</reference>